<dbReference type="InterPro" id="IPR013429">
    <property type="entry name" value="Regulatory_FmdB_Zinc_ribbon"/>
</dbReference>
<name>A0ABY4FVU9_9MICO</name>
<sequence length="95" mass="10255">MPSYSFQCSAGCRYDALYSMSEVPTETVCRECGGSARRAITAPHLSAAGSSAFRLLDHTARSAHEPAVVDRLPSQGARRPQRVTTNPLHAKLPRA</sequence>
<organism evidence="3 4">
    <name type="scientific">Leucobacter rhizosphaerae</name>
    <dbReference type="NCBI Taxonomy" id="2932245"/>
    <lineage>
        <taxon>Bacteria</taxon>
        <taxon>Bacillati</taxon>
        <taxon>Actinomycetota</taxon>
        <taxon>Actinomycetes</taxon>
        <taxon>Micrococcales</taxon>
        <taxon>Microbacteriaceae</taxon>
        <taxon>Leucobacter</taxon>
    </lineage>
</organism>
<dbReference type="EMBL" id="CP095043">
    <property type="protein sequence ID" value="UOQ60426.1"/>
    <property type="molecule type" value="Genomic_DNA"/>
</dbReference>
<evidence type="ECO:0000313" key="4">
    <source>
        <dbReference type="Proteomes" id="UP000831775"/>
    </source>
</evidence>
<protein>
    <submittedName>
        <fullName evidence="3">Zinc ribbon domain-containing protein</fullName>
    </submittedName>
</protein>
<evidence type="ECO:0000313" key="3">
    <source>
        <dbReference type="EMBL" id="UOQ60426.1"/>
    </source>
</evidence>
<feature type="domain" description="Putative regulatory protein FmdB zinc ribbon" evidence="2">
    <location>
        <begin position="1"/>
        <end position="41"/>
    </location>
</feature>
<accession>A0ABY4FVU9</accession>
<evidence type="ECO:0000259" key="2">
    <source>
        <dbReference type="SMART" id="SM00834"/>
    </source>
</evidence>
<dbReference type="RefSeq" id="WP_244686048.1">
    <property type="nucleotide sequence ID" value="NZ_CP095043.1"/>
</dbReference>
<dbReference type="SMART" id="SM00834">
    <property type="entry name" value="CxxC_CXXC_SSSS"/>
    <property type="match status" value="1"/>
</dbReference>
<dbReference type="NCBIfam" id="TIGR02605">
    <property type="entry name" value="CxxC_CxxC_SSSS"/>
    <property type="match status" value="1"/>
</dbReference>
<keyword evidence="4" id="KW-1185">Reference proteome</keyword>
<feature type="region of interest" description="Disordered" evidence="1">
    <location>
        <begin position="64"/>
        <end position="95"/>
    </location>
</feature>
<evidence type="ECO:0000256" key="1">
    <source>
        <dbReference type="SAM" id="MobiDB-lite"/>
    </source>
</evidence>
<dbReference type="Proteomes" id="UP000831775">
    <property type="component" value="Chromosome"/>
</dbReference>
<proteinExistence type="predicted"/>
<gene>
    <name evidence="3" type="ORF">MUN76_00095</name>
</gene>
<reference evidence="3 4" key="1">
    <citation type="submission" date="2022-04" db="EMBL/GenBank/DDBJ databases">
        <title>Leucobacter sp. isolated from rhizosphere of onion.</title>
        <authorList>
            <person name="Won M."/>
            <person name="Lee C.-M."/>
            <person name="Woen H.-Y."/>
            <person name="Kwon S.-W."/>
        </authorList>
    </citation>
    <scope>NUCLEOTIDE SEQUENCE [LARGE SCALE GENOMIC DNA]</scope>
    <source>
        <strain evidence="3 4">H25R-14</strain>
    </source>
</reference>